<keyword evidence="1" id="KW-0472">Membrane</keyword>
<feature type="transmembrane region" description="Helical" evidence="1">
    <location>
        <begin position="121"/>
        <end position="141"/>
    </location>
</feature>
<feature type="transmembrane region" description="Helical" evidence="1">
    <location>
        <begin position="10"/>
        <end position="27"/>
    </location>
</feature>
<feature type="transmembrane region" description="Helical" evidence="1">
    <location>
        <begin position="234"/>
        <end position="253"/>
    </location>
</feature>
<accession>A0A414REC5</accession>
<keyword evidence="1" id="KW-1133">Transmembrane helix</keyword>
<dbReference type="AlphaFoldDB" id="A0A414REC5"/>
<evidence type="ECO:0000256" key="1">
    <source>
        <dbReference type="SAM" id="Phobius"/>
    </source>
</evidence>
<reference evidence="2 3" key="1">
    <citation type="submission" date="2018-08" db="EMBL/GenBank/DDBJ databases">
        <title>A genome reference for cultivated species of the human gut microbiota.</title>
        <authorList>
            <person name="Zou Y."/>
            <person name="Xue W."/>
            <person name="Luo G."/>
        </authorList>
    </citation>
    <scope>NUCLEOTIDE SEQUENCE [LARGE SCALE GENOMIC DNA]</scope>
    <source>
        <strain evidence="2 3">AM23-23</strain>
    </source>
</reference>
<protein>
    <recommendedName>
        <fullName evidence="4">O-antigen ligase domain-containing protein</fullName>
    </recommendedName>
</protein>
<feature type="transmembrane region" description="Helical" evidence="1">
    <location>
        <begin position="175"/>
        <end position="192"/>
    </location>
</feature>
<feature type="transmembrane region" description="Helical" evidence="1">
    <location>
        <begin position="333"/>
        <end position="353"/>
    </location>
</feature>
<feature type="transmembrane region" description="Helical" evidence="1">
    <location>
        <begin position="359"/>
        <end position="379"/>
    </location>
</feature>
<gene>
    <name evidence="2" type="ORF">DW653_06875</name>
</gene>
<feature type="transmembrane region" description="Helical" evidence="1">
    <location>
        <begin position="89"/>
        <end position="109"/>
    </location>
</feature>
<feature type="transmembrane region" description="Helical" evidence="1">
    <location>
        <begin position="199"/>
        <end position="228"/>
    </location>
</feature>
<dbReference type="Proteomes" id="UP000283485">
    <property type="component" value="Unassembled WGS sequence"/>
</dbReference>
<evidence type="ECO:0008006" key="4">
    <source>
        <dbReference type="Google" id="ProtNLM"/>
    </source>
</evidence>
<feature type="transmembrane region" description="Helical" evidence="1">
    <location>
        <begin position="33"/>
        <end position="51"/>
    </location>
</feature>
<keyword evidence="1" id="KW-0812">Transmembrane</keyword>
<proteinExistence type="predicted"/>
<dbReference type="EMBL" id="QRHQ01000010">
    <property type="protein sequence ID" value="RHF91390.1"/>
    <property type="molecule type" value="Genomic_DNA"/>
</dbReference>
<feature type="transmembrane region" description="Helical" evidence="1">
    <location>
        <begin position="63"/>
        <end position="83"/>
    </location>
</feature>
<sequence>MDKVLVHQKGYYGITLFWIVCIYLFIYNPPFSFIPISPIKIIDLLLIFIAFKNRIWTPLISFMKIEICICLFIICHCIFLFLFTSTLLFAFEYVSFIFECLIAPYIILTILHKQFKDRNKVIYFILCIPIIASFISCFLIINPETNNFVRESLLVTSNLTEKLTFRSFGISDSLIFSYAIAQGLGFCICLYYSNTKKLLYFFLPFLFISIMFNARIGFVPIIIYFLYILFTKKGFKQIAKVTIITTIIFVLAYNNGLLDEYKQTLEWAFDFIIEITSFMTNESLNKTGNTDILKTMIVLPENTWDWILGSGKNLFTAQNNSDIGYIIQLNYGGIYFITLIFCLVISLYLKLYVFQCKRWFILLFIGTILICNIKGYFILTNPGFRFLMLLYSFYINMTISTPQNLNQSSYVNHNL</sequence>
<name>A0A414REC5_9BACT</name>
<comment type="caution">
    <text evidence="2">The sequence shown here is derived from an EMBL/GenBank/DDBJ whole genome shotgun (WGS) entry which is preliminary data.</text>
</comment>
<evidence type="ECO:0000313" key="3">
    <source>
        <dbReference type="Proteomes" id="UP000283485"/>
    </source>
</evidence>
<organism evidence="2 3">
    <name type="scientific">Phocaeicola plebeius</name>
    <dbReference type="NCBI Taxonomy" id="310297"/>
    <lineage>
        <taxon>Bacteria</taxon>
        <taxon>Pseudomonadati</taxon>
        <taxon>Bacteroidota</taxon>
        <taxon>Bacteroidia</taxon>
        <taxon>Bacteroidales</taxon>
        <taxon>Bacteroidaceae</taxon>
        <taxon>Phocaeicola</taxon>
    </lineage>
</organism>
<evidence type="ECO:0000313" key="2">
    <source>
        <dbReference type="EMBL" id="RHF91390.1"/>
    </source>
</evidence>